<dbReference type="AlphaFoldDB" id="A0AA38TV09"/>
<keyword evidence="2" id="KW-1185">Reference proteome</keyword>
<dbReference type="PANTHER" id="PTHR33116:SF78">
    <property type="entry name" value="OS12G0587133 PROTEIN"/>
    <property type="match status" value="1"/>
</dbReference>
<dbReference type="Proteomes" id="UP001172457">
    <property type="component" value="Chromosome 2"/>
</dbReference>
<evidence type="ECO:0000313" key="1">
    <source>
        <dbReference type="EMBL" id="KAJ9560896.1"/>
    </source>
</evidence>
<gene>
    <name evidence="1" type="ORF">OSB04_006056</name>
</gene>
<accession>A0AA38TV09</accession>
<evidence type="ECO:0000313" key="2">
    <source>
        <dbReference type="Proteomes" id="UP001172457"/>
    </source>
</evidence>
<dbReference type="PANTHER" id="PTHR33116">
    <property type="entry name" value="REVERSE TRANSCRIPTASE ZINC-BINDING DOMAIN-CONTAINING PROTEIN-RELATED-RELATED"/>
    <property type="match status" value="1"/>
</dbReference>
<comment type="caution">
    <text evidence="1">The sequence shown here is derived from an EMBL/GenBank/DDBJ whole genome shotgun (WGS) entry which is preliminary data.</text>
</comment>
<sequence>MNDNLVEDVDETQVRFVVTCEYSPLGELAAPLQVTLGGVTACKGDGAGRMQEGCGWPKLEQKSYFSLTEQDSWSLLIGRMKSLPCLQKGLLKWKAKALSIGGRRGLVQAVLESIATYYLSIFKEPKMGKEDEIRKTAWVKWTSVIRDKDSEVSVFIGSIFTLNISLQSKWVWIFKNNPNASSLGENH</sequence>
<dbReference type="EMBL" id="JARYMX010000002">
    <property type="protein sequence ID" value="KAJ9560896.1"/>
    <property type="molecule type" value="Genomic_DNA"/>
</dbReference>
<name>A0AA38TV09_9ASTR</name>
<protein>
    <submittedName>
        <fullName evidence="1">Uncharacterized protein</fullName>
    </submittedName>
</protein>
<reference evidence="1" key="1">
    <citation type="submission" date="2023-03" db="EMBL/GenBank/DDBJ databases">
        <title>Chromosome-scale reference genome and RAD-based genetic map of yellow starthistle (Centaurea solstitialis) reveal putative structural variation and QTLs associated with invader traits.</title>
        <authorList>
            <person name="Reatini B."/>
            <person name="Cang F.A."/>
            <person name="Jiang Q."/>
            <person name="Mckibben M.T.W."/>
            <person name="Barker M.S."/>
            <person name="Rieseberg L.H."/>
            <person name="Dlugosch K.M."/>
        </authorList>
    </citation>
    <scope>NUCLEOTIDE SEQUENCE</scope>
    <source>
        <strain evidence="1">CAN-66</strain>
        <tissue evidence="1">Leaf</tissue>
    </source>
</reference>
<organism evidence="1 2">
    <name type="scientific">Centaurea solstitialis</name>
    <name type="common">yellow star-thistle</name>
    <dbReference type="NCBI Taxonomy" id="347529"/>
    <lineage>
        <taxon>Eukaryota</taxon>
        <taxon>Viridiplantae</taxon>
        <taxon>Streptophyta</taxon>
        <taxon>Embryophyta</taxon>
        <taxon>Tracheophyta</taxon>
        <taxon>Spermatophyta</taxon>
        <taxon>Magnoliopsida</taxon>
        <taxon>eudicotyledons</taxon>
        <taxon>Gunneridae</taxon>
        <taxon>Pentapetalae</taxon>
        <taxon>asterids</taxon>
        <taxon>campanulids</taxon>
        <taxon>Asterales</taxon>
        <taxon>Asteraceae</taxon>
        <taxon>Carduoideae</taxon>
        <taxon>Cardueae</taxon>
        <taxon>Centaureinae</taxon>
        <taxon>Centaurea</taxon>
    </lineage>
</organism>
<proteinExistence type="predicted"/>